<keyword evidence="1" id="KW-0378">Hydrolase</keyword>
<dbReference type="PANTHER" id="PTHR43611:SF3">
    <property type="entry name" value="FLAVIN MONONUCLEOTIDE HYDROLASE 1, CHLOROPLATIC"/>
    <property type="match status" value="1"/>
</dbReference>
<dbReference type="InterPro" id="IPR023214">
    <property type="entry name" value="HAD_sf"/>
</dbReference>
<sequence>MSLKTPKFIYFDLGNVLVTFCNERMCRQMAAVANAPIERVYEVLYGDAAGANDLTDTVQWRFEAGRFSGHEYYEHVCELLGARPERSALAFACADMFEPIDASMRLVERLAAAGCRLGLLSNTNAWHWEHLLDGRFAALNNAFELEVTSFGAQAMKPDPTIYLHAAQAAGCDPEEIFFTDDRPENVEGARKAGFDAERFESTELLIDHLRQRGVSGA</sequence>
<dbReference type="SFLD" id="SFLDS00003">
    <property type="entry name" value="Haloacid_Dehalogenase"/>
    <property type="match status" value="1"/>
</dbReference>
<dbReference type="EC" id="3.1.3.-" evidence="1"/>
<gene>
    <name evidence="1" type="primary">yihX</name>
    <name evidence="1" type="ORF">Mal64_03350</name>
</gene>
<keyword evidence="2" id="KW-1185">Reference proteome</keyword>
<dbReference type="Gene3D" id="1.10.150.240">
    <property type="entry name" value="Putative phosphatase, domain 2"/>
    <property type="match status" value="1"/>
</dbReference>
<dbReference type="Gene3D" id="3.40.50.1000">
    <property type="entry name" value="HAD superfamily/HAD-like"/>
    <property type="match status" value="1"/>
</dbReference>
<evidence type="ECO:0000313" key="1">
    <source>
        <dbReference type="EMBL" id="TWT89953.1"/>
    </source>
</evidence>
<dbReference type="RefSeq" id="WP_146396097.1">
    <property type="nucleotide sequence ID" value="NZ_SJPQ01000001.1"/>
</dbReference>
<dbReference type="OrthoDB" id="9797415at2"/>
<dbReference type="CDD" id="cd02603">
    <property type="entry name" value="HAD_sEH-N_like"/>
    <property type="match status" value="1"/>
</dbReference>
<dbReference type="SUPFAM" id="SSF56784">
    <property type="entry name" value="HAD-like"/>
    <property type="match status" value="1"/>
</dbReference>
<dbReference type="EMBL" id="SJPQ01000001">
    <property type="protein sequence ID" value="TWT89953.1"/>
    <property type="molecule type" value="Genomic_DNA"/>
</dbReference>
<dbReference type="InterPro" id="IPR036412">
    <property type="entry name" value="HAD-like_sf"/>
</dbReference>
<protein>
    <submittedName>
        <fullName evidence="1">Alpha-D-glucose-1-phosphate phosphatase YihX</fullName>
        <ecNumber evidence="1">3.1.3.-</ecNumber>
    </submittedName>
</protein>
<dbReference type="PANTHER" id="PTHR43611">
    <property type="entry name" value="ALPHA-D-GLUCOSE 1-PHOSPHATE PHOSPHATASE"/>
    <property type="match status" value="1"/>
</dbReference>
<dbReference type="InterPro" id="IPR023198">
    <property type="entry name" value="PGP-like_dom2"/>
</dbReference>
<dbReference type="NCBIfam" id="TIGR01509">
    <property type="entry name" value="HAD-SF-IA-v3"/>
    <property type="match status" value="1"/>
</dbReference>
<comment type="caution">
    <text evidence="1">The sequence shown here is derived from an EMBL/GenBank/DDBJ whole genome shotgun (WGS) entry which is preliminary data.</text>
</comment>
<evidence type="ECO:0000313" key="2">
    <source>
        <dbReference type="Proteomes" id="UP000315440"/>
    </source>
</evidence>
<dbReference type="AlphaFoldDB" id="A0A5C5ZUR0"/>
<proteinExistence type="predicted"/>
<dbReference type="Proteomes" id="UP000315440">
    <property type="component" value="Unassembled WGS sequence"/>
</dbReference>
<dbReference type="GO" id="GO:0016787">
    <property type="term" value="F:hydrolase activity"/>
    <property type="evidence" value="ECO:0007669"/>
    <property type="project" value="UniProtKB-KW"/>
</dbReference>
<dbReference type="SFLD" id="SFLDG01129">
    <property type="entry name" value="C1.5:_HAD__Beta-PGM__Phosphata"/>
    <property type="match status" value="1"/>
</dbReference>
<organism evidence="1 2">
    <name type="scientific">Pseudobythopirellula maris</name>
    <dbReference type="NCBI Taxonomy" id="2527991"/>
    <lineage>
        <taxon>Bacteria</taxon>
        <taxon>Pseudomonadati</taxon>
        <taxon>Planctomycetota</taxon>
        <taxon>Planctomycetia</taxon>
        <taxon>Pirellulales</taxon>
        <taxon>Lacipirellulaceae</taxon>
        <taxon>Pseudobythopirellula</taxon>
    </lineage>
</organism>
<dbReference type="PRINTS" id="PR00413">
    <property type="entry name" value="HADHALOGNASE"/>
</dbReference>
<dbReference type="NCBIfam" id="TIGR01549">
    <property type="entry name" value="HAD-SF-IA-v1"/>
    <property type="match status" value="1"/>
</dbReference>
<name>A0A5C5ZUR0_9BACT</name>
<reference evidence="1 2" key="1">
    <citation type="submission" date="2019-02" db="EMBL/GenBank/DDBJ databases">
        <title>Deep-cultivation of Planctomycetes and their phenomic and genomic characterization uncovers novel biology.</title>
        <authorList>
            <person name="Wiegand S."/>
            <person name="Jogler M."/>
            <person name="Boedeker C."/>
            <person name="Pinto D."/>
            <person name="Vollmers J."/>
            <person name="Rivas-Marin E."/>
            <person name="Kohn T."/>
            <person name="Peeters S.H."/>
            <person name="Heuer A."/>
            <person name="Rast P."/>
            <person name="Oberbeckmann S."/>
            <person name="Bunk B."/>
            <person name="Jeske O."/>
            <person name="Meyerdierks A."/>
            <person name="Storesund J.E."/>
            <person name="Kallscheuer N."/>
            <person name="Luecker S."/>
            <person name="Lage O.M."/>
            <person name="Pohl T."/>
            <person name="Merkel B.J."/>
            <person name="Hornburger P."/>
            <person name="Mueller R.-W."/>
            <person name="Bruemmer F."/>
            <person name="Labrenz M."/>
            <person name="Spormann A.M."/>
            <person name="Op Den Camp H."/>
            <person name="Overmann J."/>
            <person name="Amann R."/>
            <person name="Jetten M.S.M."/>
            <person name="Mascher T."/>
            <person name="Medema M.H."/>
            <person name="Devos D.P."/>
            <person name="Kaster A.-K."/>
            <person name="Ovreas L."/>
            <person name="Rohde M."/>
            <person name="Galperin M.Y."/>
            <person name="Jogler C."/>
        </authorList>
    </citation>
    <scope>NUCLEOTIDE SEQUENCE [LARGE SCALE GENOMIC DNA]</scope>
    <source>
        <strain evidence="1 2">Mal64</strain>
    </source>
</reference>
<dbReference type="Pfam" id="PF00702">
    <property type="entry name" value="Hydrolase"/>
    <property type="match status" value="1"/>
</dbReference>
<dbReference type="InterPro" id="IPR006439">
    <property type="entry name" value="HAD-SF_hydro_IA"/>
</dbReference>
<accession>A0A5C5ZUR0</accession>